<proteinExistence type="predicted"/>
<gene>
    <name evidence="3" type="ORF">SEMRO_141_G066010.1</name>
</gene>
<reference evidence="3" key="1">
    <citation type="submission" date="2020-06" db="EMBL/GenBank/DDBJ databases">
        <authorList>
            <consortium name="Plant Systems Biology data submission"/>
        </authorList>
    </citation>
    <scope>NUCLEOTIDE SEQUENCE</scope>
    <source>
        <strain evidence="3">D6</strain>
    </source>
</reference>
<keyword evidence="4" id="KW-1185">Reference proteome</keyword>
<feature type="compositionally biased region" description="Basic and acidic residues" evidence="1">
    <location>
        <begin position="298"/>
        <end position="314"/>
    </location>
</feature>
<sequence length="320" mass="35538">MESGLSNPYLIFYPSKVDFVKIRKSFVATISLDFGKKGDSKIEIINSSVGYNVTLHAGVKIMRSAIPPRSDVSDSVYDLNQSGETWKPAVIMDLFLPEVVQMVLNLVIFASLIPAYEIGLAATRSSSVSVSITTCGIVAAFVLQLFLWILLSRVVEKALLILPRYAQQSFVGVYINHVWIFRVGNWLVFLLYGTPMFVYYARMMGATVEGELWYFGNALYEYECLHFKGITVVDSAHVSGHYIDLNGLTIDDTYVSGLLHPGCYASAGSEVSAAEHGPWKVFLRSDMSVQDSKCLLRDVESPEGSTKEDSDHQMPLELDV</sequence>
<feature type="transmembrane region" description="Helical" evidence="2">
    <location>
        <begin position="128"/>
        <end position="151"/>
    </location>
</feature>
<evidence type="ECO:0000313" key="4">
    <source>
        <dbReference type="Proteomes" id="UP001153069"/>
    </source>
</evidence>
<keyword evidence="2" id="KW-0812">Transmembrane</keyword>
<dbReference type="AlphaFoldDB" id="A0A9N8DMS3"/>
<evidence type="ECO:0000256" key="1">
    <source>
        <dbReference type="SAM" id="MobiDB-lite"/>
    </source>
</evidence>
<name>A0A9N8DMS3_9STRA</name>
<comment type="caution">
    <text evidence="3">The sequence shown here is derived from an EMBL/GenBank/DDBJ whole genome shotgun (WGS) entry which is preliminary data.</text>
</comment>
<evidence type="ECO:0000313" key="3">
    <source>
        <dbReference type="EMBL" id="CAB9502624.1"/>
    </source>
</evidence>
<accession>A0A9N8DMS3</accession>
<protein>
    <submittedName>
        <fullName evidence="3">Uncharacterized protein</fullName>
    </submittedName>
</protein>
<feature type="region of interest" description="Disordered" evidence="1">
    <location>
        <begin position="298"/>
        <end position="320"/>
    </location>
</feature>
<evidence type="ECO:0000256" key="2">
    <source>
        <dbReference type="SAM" id="Phobius"/>
    </source>
</evidence>
<feature type="transmembrane region" description="Helical" evidence="2">
    <location>
        <begin position="171"/>
        <end position="194"/>
    </location>
</feature>
<keyword evidence="2" id="KW-0472">Membrane</keyword>
<feature type="transmembrane region" description="Helical" evidence="2">
    <location>
        <begin position="94"/>
        <end position="116"/>
    </location>
</feature>
<dbReference type="Proteomes" id="UP001153069">
    <property type="component" value="Unassembled WGS sequence"/>
</dbReference>
<organism evidence="3 4">
    <name type="scientific">Seminavis robusta</name>
    <dbReference type="NCBI Taxonomy" id="568900"/>
    <lineage>
        <taxon>Eukaryota</taxon>
        <taxon>Sar</taxon>
        <taxon>Stramenopiles</taxon>
        <taxon>Ochrophyta</taxon>
        <taxon>Bacillariophyta</taxon>
        <taxon>Bacillariophyceae</taxon>
        <taxon>Bacillariophycidae</taxon>
        <taxon>Naviculales</taxon>
        <taxon>Naviculaceae</taxon>
        <taxon>Seminavis</taxon>
    </lineage>
</organism>
<keyword evidence="2" id="KW-1133">Transmembrane helix</keyword>
<dbReference type="EMBL" id="CAICTM010000140">
    <property type="protein sequence ID" value="CAB9502624.1"/>
    <property type="molecule type" value="Genomic_DNA"/>
</dbReference>